<dbReference type="PROSITE" id="PS00630">
    <property type="entry name" value="IMP_2"/>
    <property type="match status" value="1"/>
</dbReference>
<evidence type="ECO:0000256" key="3">
    <source>
        <dbReference type="ARBA" id="ARBA00009759"/>
    </source>
</evidence>
<proteinExistence type="inferred from homology"/>
<feature type="binding site" evidence="7">
    <location>
        <position position="95"/>
    </location>
    <ligand>
        <name>Mg(2+)</name>
        <dbReference type="ChEBI" id="CHEBI:18420"/>
        <label>1</label>
        <note>catalytic</note>
    </ligand>
</feature>
<evidence type="ECO:0000256" key="2">
    <source>
        <dbReference type="ARBA" id="ARBA00001946"/>
    </source>
</evidence>
<keyword evidence="5 8" id="KW-0378">Hydrolase</keyword>
<dbReference type="PANTHER" id="PTHR20854">
    <property type="entry name" value="INOSITOL MONOPHOSPHATASE"/>
    <property type="match status" value="1"/>
</dbReference>
<dbReference type="EMBL" id="MFCR01000008">
    <property type="protein sequence ID" value="OGE18896.1"/>
    <property type="molecule type" value="Genomic_DNA"/>
</dbReference>
<keyword evidence="4 7" id="KW-0479">Metal-binding</keyword>
<reference evidence="9 10" key="1">
    <citation type="journal article" date="2016" name="Nat. Commun.">
        <title>Thousands of microbial genomes shed light on interconnected biogeochemical processes in an aquifer system.</title>
        <authorList>
            <person name="Anantharaman K."/>
            <person name="Brown C.T."/>
            <person name="Hug L.A."/>
            <person name="Sharon I."/>
            <person name="Castelle C.J."/>
            <person name="Probst A.J."/>
            <person name="Thomas B.C."/>
            <person name="Singh A."/>
            <person name="Wilkins M.J."/>
            <person name="Karaoz U."/>
            <person name="Brodie E.L."/>
            <person name="Williams K.H."/>
            <person name="Hubbard S.S."/>
            <person name="Banfield J.F."/>
        </authorList>
    </citation>
    <scope>NUCLEOTIDE SEQUENCE [LARGE SCALE GENOMIC DNA]</scope>
</reference>
<name>A0A1F5IRF3_9BACT</name>
<feature type="binding site" evidence="7">
    <location>
        <position position="73"/>
    </location>
    <ligand>
        <name>Mg(2+)</name>
        <dbReference type="ChEBI" id="CHEBI:18420"/>
        <label>1</label>
        <note>catalytic</note>
    </ligand>
</feature>
<dbReference type="GO" id="GO:0008934">
    <property type="term" value="F:inositol monophosphate 1-phosphatase activity"/>
    <property type="evidence" value="ECO:0007669"/>
    <property type="project" value="InterPro"/>
</dbReference>
<dbReference type="GO" id="GO:0006020">
    <property type="term" value="P:inositol metabolic process"/>
    <property type="evidence" value="ECO:0007669"/>
    <property type="project" value="TreeGrafter"/>
</dbReference>
<protein>
    <recommendedName>
        <fullName evidence="8">Inositol-1-monophosphatase</fullName>
        <ecNumber evidence="8">3.1.3.25</ecNumber>
    </recommendedName>
</protein>
<feature type="binding site" evidence="7">
    <location>
        <position position="93"/>
    </location>
    <ligand>
        <name>Mg(2+)</name>
        <dbReference type="ChEBI" id="CHEBI:18420"/>
        <label>2</label>
    </ligand>
</feature>
<dbReference type="SUPFAM" id="SSF56655">
    <property type="entry name" value="Carbohydrate phosphatase"/>
    <property type="match status" value="1"/>
</dbReference>
<comment type="similarity">
    <text evidence="3 8">Belongs to the inositol monophosphatase superfamily.</text>
</comment>
<dbReference type="GO" id="GO:0046854">
    <property type="term" value="P:phosphatidylinositol phosphate biosynthetic process"/>
    <property type="evidence" value="ECO:0007669"/>
    <property type="project" value="InterPro"/>
</dbReference>
<dbReference type="AlphaFoldDB" id="A0A1F5IRF3"/>
<dbReference type="GO" id="GO:0046872">
    <property type="term" value="F:metal ion binding"/>
    <property type="evidence" value="ECO:0007669"/>
    <property type="project" value="UniProtKB-KW"/>
</dbReference>
<dbReference type="CDD" id="cd01639">
    <property type="entry name" value="IMPase"/>
    <property type="match status" value="1"/>
</dbReference>
<dbReference type="InterPro" id="IPR033942">
    <property type="entry name" value="IMPase"/>
</dbReference>
<evidence type="ECO:0000256" key="1">
    <source>
        <dbReference type="ARBA" id="ARBA00001033"/>
    </source>
</evidence>
<dbReference type="Proteomes" id="UP000176336">
    <property type="component" value="Unassembled WGS sequence"/>
</dbReference>
<dbReference type="Gene3D" id="3.40.190.80">
    <property type="match status" value="1"/>
</dbReference>
<evidence type="ECO:0000256" key="4">
    <source>
        <dbReference type="ARBA" id="ARBA00022723"/>
    </source>
</evidence>
<evidence type="ECO:0000313" key="9">
    <source>
        <dbReference type="EMBL" id="OGE18896.1"/>
    </source>
</evidence>
<dbReference type="InterPro" id="IPR000760">
    <property type="entry name" value="Inositol_monophosphatase-like"/>
</dbReference>
<feature type="binding site" evidence="7">
    <location>
        <position position="96"/>
    </location>
    <ligand>
        <name>Mg(2+)</name>
        <dbReference type="ChEBI" id="CHEBI:18420"/>
        <label>1</label>
        <note>catalytic</note>
    </ligand>
</feature>
<evidence type="ECO:0000256" key="6">
    <source>
        <dbReference type="ARBA" id="ARBA00022842"/>
    </source>
</evidence>
<evidence type="ECO:0000256" key="5">
    <source>
        <dbReference type="ARBA" id="ARBA00022801"/>
    </source>
</evidence>
<dbReference type="InterPro" id="IPR020583">
    <property type="entry name" value="Inositol_monoP_metal-BS"/>
</dbReference>
<gene>
    <name evidence="9" type="ORF">A2871_02805</name>
</gene>
<dbReference type="PRINTS" id="PR00377">
    <property type="entry name" value="IMPHPHTASES"/>
</dbReference>
<dbReference type="Gene3D" id="3.30.540.10">
    <property type="entry name" value="Fructose-1,6-Bisphosphatase, subunit A, domain 1"/>
    <property type="match status" value="1"/>
</dbReference>
<feature type="binding site" evidence="7">
    <location>
        <position position="221"/>
    </location>
    <ligand>
        <name>Mg(2+)</name>
        <dbReference type="ChEBI" id="CHEBI:18420"/>
        <label>1</label>
        <note>catalytic</note>
    </ligand>
</feature>
<comment type="cofactor">
    <cofactor evidence="2 7 8">
        <name>Mg(2+)</name>
        <dbReference type="ChEBI" id="CHEBI:18420"/>
    </cofactor>
</comment>
<organism evidence="9 10">
    <name type="scientific">Candidatus Daviesbacteria bacterium RIFCSPHIGHO2_01_FULL_41_23</name>
    <dbReference type="NCBI Taxonomy" id="1797764"/>
    <lineage>
        <taxon>Bacteria</taxon>
        <taxon>Candidatus Daviesiibacteriota</taxon>
    </lineage>
</organism>
<evidence type="ECO:0000313" key="10">
    <source>
        <dbReference type="Proteomes" id="UP000176336"/>
    </source>
</evidence>
<keyword evidence="6 7" id="KW-0460">Magnesium</keyword>
<dbReference type="Pfam" id="PF00459">
    <property type="entry name" value="Inositol_P"/>
    <property type="match status" value="1"/>
</dbReference>
<dbReference type="PANTHER" id="PTHR20854:SF4">
    <property type="entry name" value="INOSITOL-1-MONOPHOSPHATASE-RELATED"/>
    <property type="match status" value="1"/>
</dbReference>
<comment type="caution">
    <text evidence="9">The sequence shown here is derived from an EMBL/GenBank/DDBJ whole genome shotgun (WGS) entry which is preliminary data.</text>
</comment>
<evidence type="ECO:0000256" key="8">
    <source>
        <dbReference type="RuleBase" id="RU364068"/>
    </source>
</evidence>
<evidence type="ECO:0000256" key="7">
    <source>
        <dbReference type="PIRSR" id="PIRSR600760-2"/>
    </source>
</evidence>
<sequence length="268" mass="30098">MSNSSINLDEAREYIVNLTLKAGDILRKYFNSGNFTSKSKGGVDLLTQADEEIDKFLRENIKKQYPQTFLLTEETSPKDYSSMKEVNNLWVIDPIDGTVNFARGNSHFAVSIGLVDKGISKLGVVYLPMEDNLYWAQTNKEKAFLNGKILSVSSTKELKETVFGCDWGWEKEERLMLMKWLDKIVPYVRQIKCANSAVAEPATLANGKMDAYLIYGIKPWDIAASSLLIRKAGGKITTPSGENWDIFNPSMLATNGVLHNKILKLINE</sequence>
<dbReference type="PROSITE" id="PS00629">
    <property type="entry name" value="IMP_1"/>
    <property type="match status" value="1"/>
</dbReference>
<dbReference type="GO" id="GO:0007165">
    <property type="term" value="P:signal transduction"/>
    <property type="evidence" value="ECO:0007669"/>
    <property type="project" value="TreeGrafter"/>
</dbReference>
<dbReference type="EC" id="3.1.3.25" evidence="8"/>
<comment type="catalytic activity">
    <reaction evidence="1 8">
        <text>a myo-inositol phosphate + H2O = myo-inositol + phosphate</text>
        <dbReference type="Rhea" id="RHEA:24056"/>
        <dbReference type="ChEBI" id="CHEBI:15377"/>
        <dbReference type="ChEBI" id="CHEBI:17268"/>
        <dbReference type="ChEBI" id="CHEBI:43474"/>
        <dbReference type="ChEBI" id="CHEBI:84139"/>
        <dbReference type="EC" id="3.1.3.25"/>
    </reaction>
</comment>
<dbReference type="InterPro" id="IPR020550">
    <property type="entry name" value="Inositol_monophosphatase_CS"/>
</dbReference>
<accession>A0A1F5IRF3</accession>